<proteinExistence type="predicted"/>
<organism evidence="1 2">
    <name type="scientific">Mikania micrantha</name>
    <name type="common">bitter vine</name>
    <dbReference type="NCBI Taxonomy" id="192012"/>
    <lineage>
        <taxon>Eukaryota</taxon>
        <taxon>Viridiplantae</taxon>
        <taxon>Streptophyta</taxon>
        <taxon>Embryophyta</taxon>
        <taxon>Tracheophyta</taxon>
        <taxon>Spermatophyta</taxon>
        <taxon>Magnoliopsida</taxon>
        <taxon>eudicotyledons</taxon>
        <taxon>Gunneridae</taxon>
        <taxon>Pentapetalae</taxon>
        <taxon>asterids</taxon>
        <taxon>campanulids</taxon>
        <taxon>Asterales</taxon>
        <taxon>Asteraceae</taxon>
        <taxon>Asteroideae</taxon>
        <taxon>Heliantheae alliance</taxon>
        <taxon>Eupatorieae</taxon>
        <taxon>Mikania</taxon>
    </lineage>
</organism>
<gene>
    <name evidence="1" type="ORF">E3N88_09124</name>
</gene>
<reference evidence="1 2" key="1">
    <citation type="submission" date="2019-05" db="EMBL/GenBank/DDBJ databases">
        <title>Mikania micrantha, genome provides insights into the molecular mechanism of rapid growth.</title>
        <authorList>
            <person name="Liu B."/>
        </authorList>
    </citation>
    <scope>NUCLEOTIDE SEQUENCE [LARGE SCALE GENOMIC DNA]</scope>
    <source>
        <strain evidence="1">NLD-2019</strain>
        <tissue evidence="1">Leaf</tissue>
    </source>
</reference>
<dbReference type="EMBL" id="SZYD01000004">
    <property type="protein sequence ID" value="KAD6454418.1"/>
    <property type="molecule type" value="Genomic_DNA"/>
</dbReference>
<evidence type="ECO:0000313" key="1">
    <source>
        <dbReference type="EMBL" id="KAD6454418.1"/>
    </source>
</evidence>
<dbReference type="Proteomes" id="UP000326396">
    <property type="component" value="Linkage Group LG12"/>
</dbReference>
<keyword evidence="2" id="KW-1185">Reference proteome</keyword>
<dbReference type="AlphaFoldDB" id="A0A5N6PJ45"/>
<name>A0A5N6PJ45_9ASTR</name>
<accession>A0A5N6PJ45</accession>
<protein>
    <submittedName>
        <fullName evidence="1">Uncharacterized protein</fullName>
    </submittedName>
</protein>
<evidence type="ECO:0000313" key="2">
    <source>
        <dbReference type="Proteomes" id="UP000326396"/>
    </source>
</evidence>
<comment type="caution">
    <text evidence="1">The sequence shown here is derived from an EMBL/GenBank/DDBJ whole genome shotgun (WGS) entry which is preliminary data.</text>
</comment>
<sequence>MKIMAGRREGRRNAGGRGNINFTAAELNALINERVDEALAARENNPPLHPTGGRNSAKLTNTLPLSCDNMAGGTICQLRYHPPYNITVLTSYQSILHCHDM</sequence>